<feature type="domain" description="Glycine-rich" evidence="1">
    <location>
        <begin position="48"/>
        <end position="255"/>
    </location>
</feature>
<accession>A0A6J7WNA2</accession>
<proteinExistence type="predicted"/>
<organism evidence="2">
    <name type="scientific">uncultured Caudovirales phage</name>
    <dbReference type="NCBI Taxonomy" id="2100421"/>
    <lineage>
        <taxon>Viruses</taxon>
        <taxon>Duplodnaviria</taxon>
        <taxon>Heunggongvirae</taxon>
        <taxon>Uroviricota</taxon>
        <taxon>Caudoviricetes</taxon>
        <taxon>Peduoviridae</taxon>
        <taxon>Maltschvirus</taxon>
        <taxon>Maltschvirus maltsch</taxon>
    </lineage>
</organism>
<sequence length="259" mass="22694">MTNAANLSNYGPFVAPGTSGNVLTSNGSAWTSAAAASGYGGTNFQLFTASGTFTVPAGITKLTVTAFGGGAGGFNTLPLLGGSGGAGVASVTVTPGAAYTVTVGSGGRGYGASSGAAQNGGTTSFGSLVTATGGTTAGALGSFSTTGTVISSAKTTGVNLYLQGGANGATVSLGGGGGGMGGGGGSGTTTGAGGVGAGGTGGSSLLGANGTAGNGPVATSSGGAGGGANGGAGGVGTCGGCGYSPGAGGGGGGGILVQW</sequence>
<dbReference type="Pfam" id="PF21722">
    <property type="entry name" value="Gly_rich_2"/>
    <property type="match status" value="1"/>
</dbReference>
<gene>
    <name evidence="2" type="ORF">UFOVP229_65</name>
</gene>
<evidence type="ECO:0000313" key="2">
    <source>
        <dbReference type="EMBL" id="CAB5219386.1"/>
    </source>
</evidence>
<protein>
    <recommendedName>
        <fullName evidence="1">Glycine-rich domain-containing protein</fullName>
    </recommendedName>
</protein>
<dbReference type="EMBL" id="LR798271">
    <property type="protein sequence ID" value="CAB5219386.1"/>
    <property type="molecule type" value="Genomic_DNA"/>
</dbReference>
<reference evidence="2" key="1">
    <citation type="submission" date="2020-05" db="EMBL/GenBank/DDBJ databases">
        <authorList>
            <person name="Chiriac C."/>
            <person name="Salcher M."/>
            <person name="Ghai R."/>
            <person name="Kavagutti S V."/>
        </authorList>
    </citation>
    <scope>NUCLEOTIDE SEQUENCE</scope>
</reference>
<evidence type="ECO:0000259" key="1">
    <source>
        <dbReference type="Pfam" id="PF21722"/>
    </source>
</evidence>
<name>A0A6J7WNA2_9CAUD</name>
<dbReference type="InterPro" id="IPR049304">
    <property type="entry name" value="Gly_rich_dom"/>
</dbReference>